<dbReference type="Gene3D" id="3.30.70.1270">
    <property type="entry name" value="Api92-like domains"/>
    <property type="match status" value="1"/>
</dbReference>
<dbReference type="Pfam" id="PF18406">
    <property type="entry name" value="DUF1281_C"/>
    <property type="match status" value="1"/>
</dbReference>
<reference evidence="4" key="4">
    <citation type="submission" date="2017-11" db="EMBL/GenBank/DDBJ databases">
        <title>Complete genome sequence of Serratia sp. ATCC 39006.</title>
        <authorList>
            <person name="Hampton H.G."/>
            <person name="Jackson S.A."/>
            <person name="Jauregui R."/>
            <person name="Poulter G.T.M."/>
            <person name="Salmond G.P.C."/>
            <person name="Fineran P.C."/>
        </authorList>
    </citation>
    <scope>NUCLEOTIDE SEQUENCE</scope>
    <source>
        <strain evidence="4">ATCC 39006</strain>
    </source>
</reference>
<protein>
    <submittedName>
        <fullName evidence="4">DUF1281 domain-containing protein</fullName>
    </submittedName>
</protein>
<accession>A0A2I5TNN1</accession>
<dbReference type="Proteomes" id="UP000017700">
    <property type="component" value="Chromosome"/>
</dbReference>
<dbReference type="STRING" id="104623.Ser39006_01542"/>
<reference evidence="4" key="2">
    <citation type="submission" date="2013-09" db="EMBL/GenBank/DDBJ databases">
        <authorList>
            <person name="Wang G."/>
            <person name="Yang Y."/>
            <person name="Su Y."/>
        </authorList>
    </citation>
    <scope>NUCLEOTIDE SEQUENCE</scope>
    <source>
        <strain evidence="4">ATCC 39006</strain>
    </source>
</reference>
<dbReference type="EMBL" id="CP025085">
    <property type="protein sequence ID" value="AUH01848.1"/>
    <property type="molecule type" value="Genomic_DNA"/>
</dbReference>
<gene>
    <name evidence="3" type="ORF">CWC46_19810</name>
    <name evidence="4" type="ORF">Ser39006_019810</name>
</gene>
<dbReference type="SUPFAM" id="SSF160940">
    <property type="entry name" value="Api92-like"/>
    <property type="match status" value="1"/>
</dbReference>
<reference evidence="3 6" key="3">
    <citation type="submission" date="2017-11" db="EMBL/GenBank/DDBJ databases">
        <title>Complete genome sequence of Serratia sp. ATCC 39006 LacA.</title>
        <authorList>
            <person name="Hampton H.G."/>
            <person name="Jackson S.A."/>
            <person name="Jauregui R."/>
            <person name="Poulter G.T.M."/>
            <person name="Salmond G.P.C."/>
            <person name="Fineran P.C."/>
        </authorList>
    </citation>
    <scope>NUCLEOTIDE SEQUENCE [LARGE SCALE GENOMIC DNA]</scope>
    <source>
        <strain evidence="3 6">ATCC 39006</strain>
    </source>
</reference>
<evidence type="ECO:0000259" key="2">
    <source>
        <dbReference type="Pfam" id="PF18406"/>
    </source>
</evidence>
<dbReference type="Proteomes" id="UP000233778">
    <property type="component" value="Chromosome"/>
</dbReference>
<evidence type="ECO:0000313" key="5">
    <source>
        <dbReference type="Proteomes" id="UP000017700"/>
    </source>
</evidence>
<evidence type="ECO:0000259" key="1">
    <source>
        <dbReference type="Pfam" id="PF06924"/>
    </source>
</evidence>
<sequence length="308" mass="34471">MFEWCKNRLEITGRSVFIDVMLQWVTGDEVPLYRHAVQQSIQLFLAGAAGILKPAKNVEYLPFPGLVSHGSGPAIASNLAFQHWLELLQKDAVLNPDTVRQIDRIWTQSGLSAVRWETIPLAARQIMTPLMTRQYVDWFGVATWSSHIDGGACWEKLGKRPDRACHCDMLMIIPSRLAAELNGNGHLLTGMSSTGSLYSRVHGMEWPCGHNVLWHRDRINSLRLEFDSPSYPPSSELMGEISAVFDCEIRHWYQEPVNGIRGYDCYDRGDHVDSGKCGTGSFSAELLSFPADALSVNEQADVPQVKDV</sequence>
<dbReference type="KEGG" id="serq:CWC46_19810"/>
<dbReference type="RefSeq" id="WP_021014810.1">
    <property type="nucleotide sequence ID" value="NZ_CP025084.1"/>
</dbReference>
<evidence type="ECO:0000313" key="4">
    <source>
        <dbReference type="EMBL" id="AUH06171.1"/>
    </source>
</evidence>
<dbReference type="Gene3D" id="1.10.3530.10">
    <property type="entry name" value="Api92-like"/>
    <property type="match status" value="1"/>
</dbReference>
<dbReference type="AlphaFoldDB" id="A0A2I5TNN1"/>
<keyword evidence="5" id="KW-1185">Reference proteome</keyword>
<reference evidence="4 5" key="1">
    <citation type="journal article" date="2013" name="Genome Announc.">
        <title>Draft genome sequence of Serratia sp. strain ATCC 39006, a model bacterium for analysis of the biosynthesis and regulation of prodigiosin, a carbapenem, and gas vesicles.</title>
        <authorList>
            <person name="Fineran P.C."/>
            <person name="Iglesias Cans M.C."/>
            <person name="Ramsay J.P."/>
            <person name="Wilf N.M."/>
            <person name="Cossyleon D."/>
            <person name="McNeil M.B."/>
            <person name="Williamson N.R."/>
            <person name="Monson R.E."/>
            <person name="Becher S.A."/>
            <person name="Stanton J.A."/>
            <person name="Brugger K."/>
            <person name="Brown S.D."/>
            <person name="Salmond G.P."/>
        </authorList>
    </citation>
    <scope>NUCLEOTIDE SEQUENCE [LARGE SCALE GENOMIC DNA]</scope>
    <source>
        <strain evidence="4">ATCC 39006</strain>
        <strain evidence="5">ATCC 39006 / SC 11482</strain>
    </source>
</reference>
<evidence type="ECO:0000313" key="3">
    <source>
        <dbReference type="EMBL" id="AUH01848.1"/>
    </source>
</evidence>
<proteinExistence type="predicted"/>
<feature type="domain" description="YubB ferredoxin-like" evidence="2">
    <location>
        <begin position="209"/>
        <end position="276"/>
    </location>
</feature>
<dbReference type="InterPro" id="IPR023136">
    <property type="entry name" value="Api92-like_dom_sf"/>
</dbReference>
<evidence type="ECO:0000313" key="6">
    <source>
        <dbReference type="Proteomes" id="UP000233778"/>
    </source>
</evidence>
<dbReference type="EMBL" id="CP025084">
    <property type="protein sequence ID" value="AUH06171.1"/>
    <property type="molecule type" value="Genomic_DNA"/>
</dbReference>
<organism evidence="4 5">
    <name type="scientific">Serratia sp. (strain ATCC 39006)</name>
    <name type="common">Prodigiosinella confusarubida</name>
    <dbReference type="NCBI Taxonomy" id="104623"/>
    <lineage>
        <taxon>Bacteria</taxon>
        <taxon>Pseudomonadati</taxon>
        <taxon>Pseudomonadota</taxon>
        <taxon>Gammaproteobacteria</taxon>
        <taxon>Enterobacterales</taxon>
        <taxon>Pectobacteriaceae</taxon>
        <taxon>Prodigiosinella</taxon>
    </lineage>
</organism>
<dbReference type="InterPro" id="IPR041329">
    <property type="entry name" value="YubB_C"/>
</dbReference>
<feature type="domain" description="DUF1281" evidence="1">
    <location>
        <begin position="30"/>
        <end position="206"/>
    </location>
</feature>
<name>A0A2I5TNN1_SERS3</name>
<dbReference type="OrthoDB" id="6452062at2"/>
<dbReference type="InterPro" id="IPR009694">
    <property type="entry name" value="DUF1281"/>
</dbReference>
<dbReference type="Pfam" id="PF06924">
    <property type="entry name" value="DUF1281"/>
    <property type="match status" value="1"/>
</dbReference>
<dbReference type="KEGG" id="sera:Ser39006_019810"/>